<comment type="catalytic activity">
    <reaction evidence="1 18">
        <text>a 1,2-diacyl-sn-glycero-3-phosphate + CTP + H(+) = a CDP-1,2-diacyl-sn-glycerol + diphosphate</text>
        <dbReference type="Rhea" id="RHEA:16229"/>
        <dbReference type="ChEBI" id="CHEBI:15378"/>
        <dbReference type="ChEBI" id="CHEBI:33019"/>
        <dbReference type="ChEBI" id="CHEBI:37563"/>
        <dbReference type="ChEBI" id="CHEBI:58332"/>
        <dbReference type="ChEBI" id="CHEBI:58608"/>
        <dbReference type="EC" id="2.7.7.41"/>
    </reaction>
</comment>
<evidence type="ECO:0000256" key="5">
    <source>
        <dbReference type="ARBA" id="ARBA00010185"/>
    </source>
</evidence>
<evidence type="ECO:0000256" key="10">
    <source>
        <dbReference type="ARBA" id="ARBA00022679"/>
    </source>
</evidence>
<keyword evidence="17" id="KW-1208">Phospholipid metabolism</keyword>
<feature type="transmembrane region" description="Helical" evidence="19">
    <location>
        <begin position="112"/>
        <end position="130"/>
    </location>
</feature>
<proteinExistence type="inferred from homology"/>
<evidence type="ECO:0000256" key="18">
    <source>
        <dbReference type="RuleBase" id="RU003938"/>
    </source>
</evidence>
<feature type="transmembrane region" description="Helical" evidence="19">
    <location>
        <begin position="182"/>
        <end position="201"/>
    </location>
</feature>
<organism evidence="20 21">
    <name type="scientific">Candidatus Tenderia electrophaga</name>
    <dbReference type="NCBI Taxonomy" id="1748243"/>
    <lineage>
        <taxon>Bacteria</taxon>
        <taxon>Pseudomonadati</taxon>
        <taxon>Pseudomonadota</taxon>
        <taxon>Gammaproteobacteria</taxon>
        <taxon>Candidatus Tenderiales</taxon>
        <taxon>Candidatus Tenderiaceae</taxon>
        <taxon>Candidatus Tenderia</taxon>
    </lineage>
</organism>
<evidence type="ECO:0000256" key="17">
    <source>
        <dbReference type="ARBA" id="ARBA00023264"/>
    </source>
</evidence>
<dbReference type="EC" id="2.7.7.41" evidence="6 18"/>
<dbReference type="GO" id="GO:0016024">
    <property type="term" value="P:CDP-diacylglycerol biosynthetic process"/>
    <property type="evidence" value="ECO:0007669"/>
    <property type="project" value="UniProtKB-UniPathway"/>
</dbReference>
<evidence type="ECO:0000256" key="15">
    <source>
        <dbReference type="ARBA" id="ARBA00023136"/>
    </source>
</evidence>
<comment type="pathway">
    <text evidence="4">Lipid metabolism.</text>
</comment>
<evidence type="ECO:0000256" key="3">
    <source>
        <dbReference type="ARBA" id="ARBA00005119"/>
    </source>
</evidence>
<name>A0A0S2TD92_9GAMM</name>
<evidence type="ECO:0000313" key="21">
    <source>
        <dbReference type="Proteomes" id="UP000055136"/>
    </source>
</evidence>
<keyword evidence="13 19" id="KW-1133">Transmembrane helix</keyword>
<comment type="subcellular location">
    <subcellularLocation>
        <location evidence="2">Cell membrane</location>
        <topology evidence="2">Multi-pass membrane protein</topology>
    </subcellularLocation>
</comment>
<dbReference type="AlphaFoldDB" id="A0A0S2TD92"/>
<keyword evidence="14" id="KW-0443">Lipid metabolism</keyword>
<feature type="transmembrane region" description="Helical" evidence="19">
    <location>
        <begin position="207"/>
        <end position="228"/>
    </location>
</feature>
<keyword evidence="10 18" id="KW-0808">Transferase</keyword>
<feature type="transmembrane region" description="Helical" evidence="19">
    <location>
        <begin position="56"/>
        <end position="73"/>
    </location>
</feature>
<evidence type="ECO:0000256" key="2">
    <source>
        <dbReference type="ARBA" id="ARBA00004651"/>
    </source>
</evidence>
<reference evidence="20" key="1">
    <citation type="submission" date="2015-10" db="EMBL/GenBank/DDBJ databases">
        <title>Description of Candidatus Tenderia electrophaga gen. nov, sp. nov., an Uncultivated Electroautotroph from a Biocathode Enrichment.</title>
        <authorList>
            <person name="Eddie B.J."/>
            <person name="Malanoski A.P."/>
            <person name="Wang Z."/>
            <person name="Hall R.J."/>
            <person name="Oh S.D."/>
            <person name="Heiner C."/>
            <person name="Lin B."/>
            <person name="Strycharz-Glaven S.M."/>
        </authorList>
    </citation>
    <scope>NUCLEOTIDE SEQUENCE [LARGE SCALE GENOMIC DNA]</scope>
    <source>
        <strain evidence="20">NRL1</strain>
    </source>
</reference>
<keyword evidence="16" id="KW-0594">Phospholipid biosynthesis</keyword>
<dbReference type="KEGG" id="tee:Tel_08050"/>
<evidence type="ECO:0000256" key="1">
    <source>
        <dbReference type="ARBA" id="ARBA00001698"/>
    </source>
</evidence>
<dbReference type="UniPathway" id="UPA00557">
    <property type="reaction ID" value="UER00614"/>
</dbReference>
<keyword evidence="12 18" id="KW-0548">Nucleotidyltransferase</keyword>
<dbReference type="EMBL" id="CP013099">
    <property type="protein sequence ID" value="ALP53113.1"/>
    <property type="molecule type" value="Genomic_DNA"/>
</dbReference>
<dbReference type="PROSITE" id="PS01315">
    <property type="entry name" value="CDS"/>
    <property type="match status" value="1"/>
</dbReference>
<dbReference type="Proteomes" id="UP000055136">
    <property type="component" value="Chromosome"/>
</dbReference>
<keyword evidence="21" id="KW-1185">Reference proteome</keyword>
<keyword evidence="11 18" id="KW-0812">Transmembrane</keyword>
<keyword evidence="9" id="KW-0444">Lipid biosynthesis</keyword>
<evidence type="ECO:0000256" key="6">
    <source>
        <dbReference type="ARBA" id="ARBA00012487"/>
    </source>
</evidence>
<dbReference type="STRING" id="1748243.Tel_08050"/>
<evidence type="ECO:0000256" key="13">
    <source>
        <dbReference type="ARBA" id="ARBA00022989"/>
    </source>
</evidence>
<evidence type="ECO:0000256" key="7">
    <source>
        <dbReference type="ARBA" id="ARBA00019373"/>
    </source>
</evidence>
<feature type="transmembrane region" description="Helical" evidence="19">
    <location>
        <begin position="79"/>
        <end position="100"/>
    </location>
</feature>
<evidence type="ECO:0000256" key="19">
    <source>
        <dbReference type="SAM" id="Phobius"/>
    </source>
</evidence>
<evidence type="ECO:0000256" key="8">
    <source>
        <dbReference type="ARBA" id="ARBA00022475"/>
    </source>
</evidence>
<keyword evidence="15 19" id="KW-0472">Membrane</keyword>
<dbReference type="PANTHER" id="PTHR46382">
    <property type="entry name" value="PHOSPHATIDATE CYTIDYLYLTRANSFERASE"/>
    <property type="match status" value="1"/>
</dbReference>
<protein>
    <recommendedName>
        <fullName evidence="7 18">Phosphatidate cytidylyltransferase</fullName>
        <ecNumber evidence="6 18">2.7.7.41</ecNumber>
    </recommendedName>
</protein>
<evidence type="ECO:0000256" key="12">
    <source>
        <dbReference type="ARBA" id="ARBA00022695"/>
    </source>
</evidence>
<evidence type="ECO:0000256" key="4">
    <source>
        <dbReference type="ARBA" id="ARBA00005189"/>
    </source>
</evidence>
<sequence>MLKQRLLTALVLIPLVVWAVLGLNTEVLALILALFVVIASWEWGRLIGLNSVVTKTAYALMIVTLLLLAHLGARQLAGVGFMIFALAGAWWLVGAAWVFVYRGAKGIKARDTFIGMLVGILVLVPTWLALTRIHGFSADGPYLMLFVMVLIWAADSGAYFVGRKLGRHKLAPAVSPGKTVEGVVGGLVAAGLFSLIAAFGFELPLLGIAGFVLLSLVVVLFSIVGDLFESLVKRRVGVKDSGQLLPGHGGMLDRIDSLTAAAPIFALGLSLFGGAR</sequence>
<dbReference type="GO" id="GO:0004605">
    <property type="term" value="F:phosphatidate cytidylyltransferase activity"/>
    <property type="evidence" value="ECO:0007669"/>
    <property type="project" value="UniProtKB-EC"/>
</dbReference>
<comment type="pathway">
    <text evidence="3 18">Phospholipid metabolism; CDP-diacylglycerol biosynthesis; CDP-diacylglycerol from sn-glycerol 3-phosphate: step 3/3.</text>
</comment>
<comment type="similarity">
    <text evidence="5 18">Belongs to the CDS family.</text>
</comment>
<dbReference type="PANTHER" id="PTHR46382:SF1">
    <property type="entry name" value="PHOSPHATIDATE CYTIDYLYLTRANSFERASE"/>
    <property type="match status" value="1"/>
</dbReference>
<dbReference type="InterPro" id="IPR000374">
    <property type="entry name" value="PC_trans"/>
</dbReference>
<accession>A0A0S2TD92</accession>
<evidence type="ECO:0000256" key="14">
    <source>
        <dbReference type="ARBA" id="ARBA00023098"/>
    </source>
</evidence>
<feature type="transmembrane region" description="Helical" evidence="19">
    <location>
        <begin position="142"/>
        <end position="161"/>
    </location>
</feature>
<keyword evidence="8" id="KW-1003">Cell membrane</keyword>
<dbReference type="GO" id="GO:0005886">
    <property type="term" value="C:plasma membrane"/>
    <property type="evidence" value="ECO:0007669"/>
    <property type="project" value="UniProtKB-SubCell"/>
</dbReference>
<gene>
    <name evidence="20" type="ORF">Tel_08050</name>
</gene>
<evidence type="ECO:0000256" key="9">
    <source>
        <dbReference type="ARBA" id="ARBA00022516"/>
    </source>
</evidence>
<evidence type="ECO:0000256" key="16">
    <source>
        <dbReference type="ARBA" id="ARBA00023209"/>
    </source>
</evidence>
<evidence type="ECO:0000256" key="11">
    <source>
        <dbReference type="ARBA" id="ARBA00022692"/>
    </source>
</evidence>
<dbReference type="Pfam" id="PF01148">
    <property type="entry name" value="CTP_transf_1"/>
    <property type="match status" value="1"/>
</dbReference>
<evidence type="ECO:0000313" key="20">
    <source>
        <dbReference type="EMBL" id="ALP53113.1"/>
    </source>
</evidence>